<evidence type="ECO:0000313" key="1">
    <source>
        <dbReference type="EMBL" id="RCH94705.1"/>
    </source>
</evidence>
<name>A0A367JXU1_RHIAZ</name>
<dbReference type="AlphaFoldDB" id="A0A367JXU1"/>
<keyword evidence="2" id="KW-1185">Reference proteome</keyword>
<organism evidence="1 2">
    <name type="scientific">Rhizopus azygosporus</name>
    <name type="common">Rhizopus microsporus var. azygosporus</name>
    <dbReference type="NCBI Taxonomy" id="86630"/>
    <lineage>
        <taxon>Eukaryota</taxon>
        <taxon>Fungi</taxon>
        <taxon>Fungi incertae sedis</taxon>
        <taxon>Mucoromycota</taxon>
        <taxon>Mucoromycotina</taxon>
        <taxon>Mucoromycetes</taxon>
        <taxon>Mucorales</taxon>
        <taxon>Mucorineae</taxon>
        <taxon>Rhizopodaceae</taxon>
        <taxon>Rhizopus</taxon>
    </lineage>
</organism>
<feature type="non-terminal residue" evidence="1">
    <location>
        <position position="104"/>
    </location>
</feature>
<accession>A0A367JXU1</accession>
<dbReference type="Proteomes" id="UP000252139">
    <property type="component" value="Unassembled WGS sequence"/>
</dbReference>
<protein>
    <submittedName>
        <fullName evidence="1">Uncharacterized protein</fullName>
    </submittedName>
</protein>
<reference evidence="1 2" key="1">
    <citation type="journal article" date="2018" name="G3 (Bethesda)">
        <title>Phylogenetic and Phylogenomic Definition of Rhizopus Species.</title>
        <authorList>
            <person name="Gryganskyi A.P."/>
            <person name="Golan J."/>
            <person name="Dolatabadi S."/>
            <person name="Mondo S."/>
            <person name="Robb S."/>
            <person name="Idnurm A."/>
            <person name="Muszewska A."/>
            <person name="Steczkiewicz K."/>
            <person name="Masonjones S."/>
            <person name="Liao H.L."/>
            <person name="Gajdeczka M.T."/>
            <person name="Anike F."/>
            <person name="Vuek A."/>
            <person name="Anishchenko I.M."/>
            <person name="Voigt K."/>
            <person name="de Hoog G.S."/>
            <person name="Smith M.E."/>
            <person name="Heitman J."/>
            <person name="Vilgalys R."/>
            <person name="Stajich J.E."/>
        </authorList>
    </citation>
    <scope>NUCLEOTIDE SEQUENCE [LARGE SCALE GENOMIC DNA]</scope>
    <source>
        <strain evidence="1 2">CBS 357.93</strain>
    </source>
</reference>
<evidence type="ECO:0000313" key="2">
    <source>
        <dbReference type="Proteomes" id="UP000252139"/>
    </source>
</evidence>
<sequence length="104" mass="11451">MAAKKRSLENDARAIGNHVNLRVLVQAKGTHEDALSDEFAGSIPGPQKFTGDHTSACDGEVKAMKLNVPCLYTVQHFSSVPIPNDAGDLDLLRKKYLPRLEYMK</sequence>
<dbReference type="EMBL" id="PJQL01000547">
    <property type="protein sequence ID" value="RCH94705.1"/>
    <property type="molecule type" value="Genomic_DNA"/>
</dbReference>
<comment type="caution">
    <text evidence="1">The sequence shown here is derived from an EMBL/GenBank/DDBJ whole genome shotgun (WGS) entry which is preliminary data.</text>
</comment>
<gene>
    <name evidence="1" type="ORF">CU097_002884</name>
</gene>
<proteinExistence type="predicted"/>